<dbReference type="GO" id="GO:0006974">
    <property type="term" value="P:DNA damage response"/>
    <property type="evidence" value="ECO:0007669"/>
    <property type="project" value="TreeGrafter"/>
</dbReference>
<evidence type="ECO:0000313" key="5">
    <source>
        <dbReference type="Proteomes" id="UP001201812"/>
    </source>
</evidence>
<keyword evidence="1" id="KW-0175">Coiled coil</keyword>
<keyword evidence="5" id="KW-1185">Reference proteome</keyword>
<dbReference type="PANTHER" id="PTHR23318">
    <property type="entry name" value="ATP SYNTHASE GAMMA-RELATED"/>
    <property type="match status" value="1"/>
</dbReference>
<feature type="domain" description="PP4R3 EVH1-like" evidence="3">
    <location>
        <begin position="54"/>
        <end position="150"/>
    </location>
</feature>
<proteinExistence type="predicted"/>
<name>A0AAD4MKW5_9BILA</name>
<feature type="region of interest" description="Disordered" evidence="2">
    <location>
        <begin position="525"/>
        <end position="583"/>
    </location>
</feature>
<feature type="compositionally biased region" description="Polar residues" evidence="2">
    <location>
        <begin position="1"/>
        <end position="12"/>
    </location>
</feature>
<protein>
    <submittedName>
        <fullName evidence="4">Serine/threonine-protein phosphatase 4 regulatory subunit 3</fullName>
    </submittedName>
</protein>
<sequence>MENSTSPAVGSSESEKAKPRLTMTQSDEHQVVEDEAAKGRPALDRIDLVCDGHNRAKLYELNDQNVWDDKGTGHVACVQSRDQPDAGWIVVRHESNEKNVLESRILPDTIYQKQQGTMIGWSEPDGSNLVLSFQENAGCAEIWNKISQIQGKGPDFEIMDNRNNYSALSEKLRASEARNVQLMTEIQEISAKYQTLTEELKVAQEQILQLEAAKIQEKQTPVAQLMAVLEETTQKVKEMANQEDLLKSAVQMKAEIKNKEMEAGKVAGENETLKRENATLKDQNKSSMAKIRQMEQKMAELEAKIHGFDAKKKQADKNETLVKELQAELEKSRKEAEEAVNTHSQVYRTLTGLLPQLTPSKPEKRRFSVPARNFTIPAPPVAVPAPPVAISSQGKDNNDNVGKKFYQCKDKEKMVCRDGFAYGYPTNLKSQPLWKVRMQCSRVGGKNLPCKGSIWATGEWETDTLGRRYQRGILRGNHSHVGKEKYFTQDETVHIGGHVVNFGNPMDDKQSSDEGEVEVIREIVNNAKRQSQGSGSDGGPAKRGRPPKSTIPAKSATPGRRGRPPKYARIEVGSQKKFQEDGA</sequence>
<dbReference type="InterPro" id="IPR051137">
    <property type="entry name" value="PP4R3-like"/>
</dbReference>
<dbReference type="InterPro" id="IPR055236">
    <property type="entry name" value="EVH1_PP4R3"/>
</dbReference>
<dbReference type="GO" id="GO:0072542">
    <property type="term" value="F:protein phosphatase activator activity"/>
    <property type="evidence" value="ECO:0007669"/>
    <property type="project" value="TreeGrafter"/>
</dbReference>
<evidence type="ECO:0000256" key="1">
    <source>
        <dbReference type="SAM" id="Coils"/>
    </source>
</evidence>
<evidence type="ECO:0000256" key="2">
    <source>
        <dbReference type="SAM" id="MobiDB-lite"/>
    </source>
</evidence>
<dbReference type="EMBL" id="JAKKPZ010000217">
    <property type="protein sequence ID" value="KAI1698467.1"/>
    <property type="molecule type" value="Genomic_DNA"/>
</dbReference>
<dbReference type="GO" id="GO:0005654">
    <property type="term" value="C:nucleoplasm"/>
    <property type="evidence" value="ECO:0007669"/>
    <property type="project" value="TreeGrafter"/>
</dbReference>
<reference evidence="4" key="1">
    <citation type="submission" date="2022-01" db="EMBL/GenBank/DDBJ databases">
        <title>Genome Sequence Resource for Two Populations of Ditylenchus destructor, the Migratory Endoparasitic Phytonematode.</title>
        <authorList>
            <person name="Zhang H."/>
            <person name="Lin R."/>
            <person name="Xie B."/>
        </authorList>
    </citation>
    <scope>NUCLEOTIDE SEQUENCE</scope>
    <source>
        <strain evidence="4">BazhouSP</strain>
    </source>
</reference>
<accession>A0AAD4MKW5</accession>
<dbReference type="AlphaFoldDB" id="A0AAD4MKW5"/>
<organism evidence="4 5">
    <name type="scientific">Ditylenchus destructor</name>
    <dbReference type="NCBI Taxonomy" id="166010"/>
    <lineage>
        <taxon>Eukaryota</taxon>
        <taxon>Metazoa</taxon>
        <taxon>Ecdysozoa</taxon>
        <taxon>Nematoda</taxon>
        <taxon>Chromadorea</taxon>
        <taxon>Rhabditida</taxon>
        <taxon>Tylenchina</taxon>
        <taxon>Tylenchomorpha</taxon>
        <taxon>Sphaerularioidea</taxon>
        <taxon>Anguinidae</taxon>
        <taxon>Anguininae</taxon>
        <taxon>Ditylenchus</taxon>
    </lineage>
</organism>
<dbReference type="GO" id="GO:0030289">
    <property type="term" value="C:protein phosphatase 4 complex"/>
    <property type="evidence" value="ECO:0007669"/>
    <property type="project" value="TreeGrafter"/>
</dbReference>
<dbReference type="PANTHER" id="PTHR23318:SF0">
    <property type="entry name" value="SERINE_THREONINE-PROTEIN PHOSPHATASE 4 REGULATORY SUBUNIT 3"/>
    <property type="match status" value="1"/>
</dbReference>
<dbReference type="SUPFAM" id="SSF50729">
    <property type="entry name" value="PH domain-like"/>
    <property type="match status" value="1"/>
</dbReference>
<evidence type="ECO:0000259" key="3">
    <source>
        <dbReference type="Pfam" id="PF22972"/>
    </source>
</evidence>
<gene>
    <name evidence="4" type="ORF">DdX_17892</name>
</gene>
<dbReference type="Pfam" id="PF22972">
    <property type="entry name" value="EVH1_PP4R3"/>
    <property type="match status" value="1"/>
</dbReference>
<dbReference type="InterPro" id="IPR011993">
    <property type="entry name" value="PH-like_dom_sf"/>
</dbReference>
<dbReference type="Proteomes" id="UP001201812">
    <property type="component" value="Unassembled WGS sequence"/>
</dbReference>
<comment type="caution">
    <text evidence="4">The sequence shown here is derived from an EMBL/GenBank/DDBJ whole genome shotgun (WGS) entry which is preliminary data.</text>
</comment>
<feature type="coiled-coil region" evidence="1">
    <location>
        <begin position="165"/>
        <end position="346"/>
    </location>
</feature>
<evidence type="ECO:0000313" key="4">
    <source>
        <dbReference type="EMBL" id="KAI1698467.1"/>
    </source>
</evidence>
<feature type="region of interest" description="Disordered" evidence="2">
    <location>
        <begin position="1"/>
        <end position="31"/>
    </location>
</feature>
<dbReference type="Gene3D" id="2.30.29.30">
    <property type="entry name" value="Pleckstrin-homology domain (PH domain)/Phosphotyrosine-binding domain (PTB)"/>
    <property type="match status" value="1"/>
</dbReference>